<feature type="transmembrane region" description="Helical" evidence="1">
    <location>
        <begin position="65"/>
        <end position="88"/>
    </location>
</feature>
<dbReference type="RefSeq" id="WP_013320411.1">
    <property type="nucleotide sequence ID" value="NC_014501.1"/>
</dbReference>
<dbReference type="Proteomes" id="UP000008206">
    <property type="component" value="Chromosome"/>
</dbReference>
<evidence type="ECO:0000313" key="2">
    <source>
        <dbReference type="EMBL" id="ADN12301.1"/>
    </source>
</evidence>
<organism evidence="2 3">
    <name type="scientific">Gloeothece verrucosa (strain PCC 7822)</name>
    <name type="common">Cyanothece sp. (strain PCC 7822)</name>
    <dbReference type="NCBI Taxonomy" id="497965"/>
    <lineage>
        <taxon>Bacteria</taxon>
        <taxon>Bacillati</taxon>
        <taxon>Cyanobacteriota</taxon>
        <taxon>Cyanophyceae</taxon>
        <taxon>Oscillatoriophycideae</taxon>
        <taxon>Chroococcales</taxon>
        <taxon>Aphanothecaceae</taxon>
        <taxon>Gloeothece</taxon>
        <taxon>Gloeothece verrucosa</taxon>
    </lineage>
</organism>
<protein>
    <submittedName>
        <fullName evidence="2">Uncharacterized protein</fullName>
    </submittedName>
</protein>
<dbReference type="EMBL" id="CP002198">
    <property type="protein sequence ID" value="ADN12301.1"/>
    <property type="molecule type" value="Genomic_DNA"/>
</dbReference>
<reference evidence="3" key="1">
    <citation type="journal article" date="2011" name="MBio">
        <title>Novel metabolic attributes of the genus Cyanothece, comprising a group of unicellular nitrogen-fixing Cyanobacteria.</title>
        <authorList>
            <person name="Bandyopadhyay A."/>
            <person name="Elvitigala T."/>
            <person name="Welsh E."/>
            <person name="Stockel J."/>
            <person name="Liberton M."/>
            <person name="Min H."/>
            <person name="Sherman L.A."/>
            <person name="Pakrasi H.B."/>
        </authorList>
    </citation>
    <scope>NUCLEOTIDE SEQUENCE [LARGE SCALE GENOMIC DNA]</scope>
    <source>
        <strain evidence="3">PCC 7822</strain>
    </source>
</reference>
<keyword evidence="1" id="KW-0812">Transmembrane</keyword>
<gene>
    <name evidence="2" type="ordered locus">Cyan7822_0253</name>
</gene>
<dbReference type="STRING" id="497965.Cyan7822_0253"/>
<sequence length="98" mass="11567">MKKNNFFRRFQILFKRNVRKVTNQAGEALNQEIEGIIDKTLSNQEMESLLVRAIEKLIIRMFKKYSLLIFGFIIILFVIQLVVLNWSIQALKSCPLSY</sequence>
<dbReference type="OrthoDB" id="9938228at2"/>
<dbReference type="AlphaFoldDB" id="E0UJQ7"/>
<name>E0UJQ7_GLOV7</name>
<keyword evidence="1" id="KW-1133">Transmembrane helix</keyword>
<evidence type="ECO:0000313" key="3">
    <source>
        <dbReference type="Proteomes" id="UP000008206"/>
    </source>
</evidence>
<proteinExistence type="predicted"/>
<keyword evidence="3" id="KW-1185">Reference proteome</keyword>
<accession>E0UJQ7</accession>
<keyword evidence="1" id="KW-0472">Membrane</keyword>
<dbReference type="HOGENOM" id="CLU_2355061_0_0_3"/>
<dbReference type="KEGG" id="cyj:Cyan7822_0253"/>
<dbReference type="eggNOG" id="ENOG5032HPM">
    <property type="taxonomic scope" value="Bacteria"/>
</dbReference>
<evidence type="ECO:0000256" key="1">
    <source>
        <dbReference type="SAM" id="Phobius"/>
    </source>
</evidence>